<dbReference type="Pfam" id="PF01547">
    <property type="entry name" value="SBP_bac_1"/>
    <property type="match status" value="1"/>
</dbReference>
<sequence length="447" mass="49589">MNPLMNGRRKRVLVLVSLLVASLIVSSCSNGDELAKDDGPVTIHIQLPIIMQDPTSLMYENAVLNFHKLHPNVTVVLDYTELQPGTQQIALDPIKLLQEDIPPDIVPMSQSQVQLVADKGLLKDLLPLQPTDNSIEVDIPKSLLDSTTVDGKLLLLPYAAYPLGVYYNKRIFDEAQVPYPADGWTWEQFRETSRQLHADYGSMLDYDIWTLEMLLGSLGAKLLSEDGSTVVGYLDSPEAVKAMKWLNAYYRDDARKSKPQTFVDSYEQFNDFNVGMVVNGAGVGYPNFEGADREWLGVSPLPYFEGGQRASPLVGVQGIGIPQKSLHPQEAWSFISYLMLQNNVDSIKLARGYYPTSKKIADGSSNAMDTARSVFLEEMDYAVVSSFSPLIMNAWDDKLQAQFDELLDTEDNALQGALHEIALQFEQSIARAKSDSEHQAEATTAAS</sequence>
<dbReference type="EMBL" id="JBHSNC010000047">
    <property type="protein sequence ID" value="MFC5530831.1"/>
    <property type="molecule type" value="Genomic_DNA"/>
</dbReference>
<feature type="signal peptide" evidence="1">
    <location>
        <begin position="1"/>
        <end position="31"/>
    </location>
</feature>
<dbReference type="Gene3D" id="3.40.190.10">
    <property type="entry name" value="Periplasmic binding protein-like II"/>
    <property type="match status" value="1"/>
</dbReference>
<keyword evidence="1" id="KW-0732">Signal</keyword>
<gene>
    <name evidence="2" type="ORF">ACFPQ4_15485</name>
</gene>
<keyword evidence="3" id="KW-1185">Reference proteome</keyword>
<accession>A0ABW0R290</accession>
<proteinExistence type="predicted"/>
<comment type="caution">
    <text evidence="2">The sequence shown here is derived from an EMBL/GenBank/DDBJ whole genome shotgun (WGS) entry which is preliminary data.</text>
</comment>
<reference evidence="3" key="1">
    <citation type="journal article" date="2019" name="Int. J. Syst. Evol. Microbiol.">
        <title>The Global Catalogue of Microorganisms (GCM) 10K type strain sequencing project: providing services to taxonomists for standard genome sequencing and annotation.</title>
        <authorList>
            <consortium name="The Broad Institute Genomics Platform"/>
            <consortium name="The Broad Institute Genome Sequencing Center for Infectious Disease"/>
            <person name="Wu L."/>
            <person name="Ma J."/>
        </authorList>
    </citation>
    <scope>NUCLEOTIDE SEQUENCE [LARGE SCALE GENOMIC DNA]</scope>
    <source>
        <strain evidence="3">CGMCC 1.18578</strain>
    </source>
</reference>
<organism evidence="2 3">
    <name type="scientific">Cohnella yongneupensis</name>
    <dbReference type="NCBI Taxonomy" id="425006"/>
    <lineage>
        <taxon>Bacteria</taxon>
        <taxon>Bacillati</taxon>
        <taxon>Bacillota</taxon>
        <taxon>Bacilli</taxon>
        <taxon>Bacillales</taxon>
        <taxon>Paenibacillaceae</taxon>
        <taxon>Cohnella</taxon>
    </lineage>
</organism>
<evidence type="ECO:0000256" key="1">
    <source>
        <dbReference type="SAM" id="SignalP"/>
    </source>
</evidence>
<evidence type="ECO:0000313" key="3">
    <source>
        <dbReference type="Proteomes" id="UP001596108"/>
    </source>
</evidence>
<feature type="chain" id="PRO_5047186055" evidence="1">
    <location>
        <begin position="32"/>
        <end position="447"/>
    </location>
</feature>
<evidence type="ECO:0000313" key="2">
    <source>
        <dbReference type="EMBL" id="MFC5530831.1"/>
    </source>
</evidence>
<dbReference type="Proteomes" id="UP001596108">
    <property type="component" value="Unassembled WGS sequence"/>
</dbReference>
<name>A0ABW0R290_9BACL</name>
<dbReference type="PANTHER" id="PTHR43649:SF12">
    <property type="entry name" value="DIACETYLCHITOBIOSE BINDING PROTEIN DASA"/>
    <property type="match status" value="1"/>
</dbReference>
<dbReference type="SUPFAM" id="SSF53850">
    <property type="entry name" value="Periplasmic binding protein-like II"/>
    <property type="match status" value="1"/>
</dbReference>
<dbReference type="InterPro" id="IPR006059">
    <property type="entry name" value="SBP"/>
</dbReference>
<dbReference type="RefSeq" id="WP_378112770.1">
    <property type="nucleotide sequence ID" value="NZ_JBHSNC010000047.1"/>
</dbReference>
<dbReference type="PANTHER" id="PTHR43649">
    <property type="entry name" value="ARABINOSE-BINDING PROTEIN-RELATED"/>
    <property type="match status" value="1"/>
</dbReference>
<dbReference type="InterPro" id="IPR050490">
    <property type="entry name" value="Bact_solute-bd_prot1"/>
</dbReference>
<protein>
    <submittedName>
        <fullName evidence="2">Extracellular solute-binding protein</fullName>
    </submittedName>
</protein>